<keyword evidence="3 6" id="KW-0812">Transmembrane</keyword>
<gene>
    <name evidence="8" type="ORF">BCF88_10180</name>
</gene>
<dbReference type="AlphaFoldDB" id="A0A318UA59"/>
<dbReference type="PANTHER" id="PTHR36115:SF9">
    <property type="entry name" value="LMO1584 PROTEIN"/>
    <property type="match status" value="1"/>
</dbReference>
<sequence>MVIKKNIKANFWIRILATIIDLLFFILFAIGTSFIVFNYKKANFYTENILYRELIYRFWLLLLIIFIIFSYLLIPIFSKGQTIGMLICKIKIQANEETNKKIKISKYIFDRQRLFAFFWIFIFLSFMLISTDGFLKAARGQKLNSAEKIVLSLPVILATIAVNLEALVILSGIGPSRINWNDKLSKTETVWKNKYEEVEIEENKQIILPKKRELPKIHLLDKNS</sequence>
<dbReference type="InterPro" id="IPR051791">
    <property type="entry name" value="Pra-immunoreactive"/>
</dbReference>
<proteinExistence type="predicted"/>
<comment type="subcellular location">
    <subcellularLocation>
        <location evidence="1">Cell membrane</location>
        <topology evidence="1">Multi-pass membrane protein</topology>
    </subcellularLocation>
</comment>
<evidence type="ECO:0000313" key="8">
    <source>
        <dbReference type="EMBL" id="PYF43762.1"/>
    </source>
</evidence>
<feature type="transmembrane region" description="Helical" evidence="6">
    <location>
        <begin position="151"/>
        <end position="173"/>
    </location>
</feature>
<evidence type="ECO:0000259" key="7">
    <source>
        <dbReference type="Pfam" id="PF06271"/>
    </source>
</evidence>
<dbReference type="GO" id="GO:0005886">
    <property type="term" value="C:plasma membrane"/>
    <property type="evidence" value="ECO:0007669"/>
    <property type="project" value="UniProtKB-SubCell"/>
</dbReference>
<organism evidence="8 9">
    <name type="scientific">Metamycoplasma alkalescens</name>
    <dbReference type="NCBI Taxonomy" id="45363"/>
    <lineage>
        <taxon>Bacteria</taxon>
        <taxon>Bacillati</taxon>
        <taxon>Mycoplasmatota</taxon>
        <taxon>Mycoplasmoidales</taxon>
        <taxon>Metamycoplasmataceae</taxon>
        <taxon>Metamycoplasma</taxon>
    </lineage>
</organism>
<protein>
    <submittedName>
        <fullName evidence="8">RDD family protein</fullName>
    </submittedName>
</protein>
<evidence type="ECO:0000256" key="3">
    <source>
        <dbReference type="ARBA" id="ARBA00022692"/>
    </source>
</evidence>
<keyword evidence="5 6" id="KW-0472">Membrane</keyword>
<name>A0A318UA59_9BACT</name>
<dbReference type="RefSeq" id="WP_002881586.1">
    <property type="nucleotide sequence ID" value="NZ_CP190015.1"/>
</dbReference>
<reference evidence="8 9" key="1">
    <citation type="submission" date="2018-06" db="EMBL/GenBank/DDBJ databases">
        <title>Genomic Encyclopedia of Archaeal and Bacterial Type Strains, Phase II (KMG-II): from individual species to whole genera.</title>
        <authorList>
            <person name="Goeker M."/>
        </authorList>
    </citation>
    <scope>NUCLEOTIDE SEQUENCE [LARGE SCALE GENOMIC DNA]</scope>
    <source>
        <strain evidence="8 9">ATCC 29103</strain>
    </source>
</reference>
<keyword evidence="4 6" id="KW-1133">Transmembrane helix</keyword>
<evidence type="ECO:0000313" key="9">
    <source>
        <dbReference type="Proteomes" id="UP000247715"/>
    </source>
</evidence>
<dbReference type="PANTHER" id="PTHR36115">
    <property type="entry name" value="PROLINE-RICH ANTIGEN HOMOLOG-RELATED"/>
    <property type="match status" value="1"/>
</dbReference>
<evidence type="ECO:0000256" key="4">
    <source>
        <dbReference type="ARBA" id="ARBA00022989"/>
    </source>
</evidence>
<feature type="transmembrane region" description="Helical" evidence="6">
    <location>
        <begin position="56"/>
        <end position="77"/>
    </location>
</feature>
<dbReference type="InterPro" id="IPR010432">
    <property type="entry name" value="RDD"/>
</dbReference>
<comment type="caution">
    <text evidence="8">The sequence shown here is derived from an EMBL/GenBank/DDBJ whole genome shotgun (WGS) entry which is preliminary data.</text>
</comment>
<dbReference type="EMBL" id="QKLP01000001">
    <property type="protein sequence ID" value="PYF43762.1"/>
    <property type="molecule type" value="Genomic_DNA"/>
</dbReference>
<accession>A0A318UA59</accession>
<evidence type="ECO:0000256" key="1">
    <source>
        <dbReference type="ARBA" id="ARBA00004651"/>
    </source>
</evidence>
<feature type="domain" description="RDD" evidence="7">
    <location>
        <begin position="9"/>
        <end position="132"/>
    </location>
</feature>
<feature type="transmembrane region" description="Helical" evidence="6">
    <location>
        <begin position="12"/>
        <end position="36"/>
    </location>
</feature>
<keyword evidence="2" id="KW-1003">Cell membrane</keyword>
<evidence type="ECO:0000256" key="5">
    <source>
        <dbReference type="ARBA" id="ARBA00023136"/>
    </source>
</evidence>
<evidence type="ECO:0000256" key="6">
    <source>
        <dbReference type="SAM" id="Phobius"/>
    </source>
</evidence>
<evidence type="ECO:0000256" key="2">
    <source>
        <dbReference type="ARBA" id="ARBA00022475"/>
    </source>
</evidence>
<dbReference type="Pfam" id="PF06271">
    <property type="entry name" value="RDD"/>
    <property type="match status" value="1"/>
</dbReference>
<feature type="transmembrane region" description="Helical" evidence="6">
    <location>
        <begin position="114"/>
        <end position="131"/>
    </location>
</feature>
<dbReference type="Proteomes" id="UP000247715">
    <property type="component" value="Unassembled WGS sequence"/>
</dbReference>